<keyword evidence="2" id="KW-0067">ATP-binding</keyword>
<evidence type="ECO:0000313" key="4">
    <source>
        <dbReference type="EMBL" id="MBK9981801.1"/>
    </source>
</evidence>
<dbReference type="GO" id="GO:0005524">
    <property type="term" value="F:ATP binding"/>
    <property type="evidence" value="ECO:0007669"/>
    <property type="project" value="UniProtKB-KW"/>
</dbReference>
<reference evidence="4 5" key="1">
    <citation type="submission" date="2020-10" db="EMBL/GenBank/DDBJ databases">
        <title>Connecting structure to function with the recovery of over 1000 high-quality activated sludge metagenome-assembled genomes encoding full-length rRNA genes using long-read sequencing.</title>
        <authorList>
            <person name="Singleton C.M."/>
            <person name="Petriglieri F."/>
            <person name="Kristensen J.M."/>
            <person name="Kirkegaard R.H."/>
            <person name="Michaelsen T.Y."/>
            <person name="Andersen M.H."/>
            <person name="Karst S.M."/>
            <person name="Dueholm M.S."/>
            <person name="Nielsen P.H."/>
            <person name="Albertsen M."/>
        </authorList>
    </citation>
    <scope>NUCLEOTIDE SEQUENCE [LARGE SCALE GENOMIC DNA]</scope>
    <source>
        <strain evidence="4">Ribe_18-Q3-R11-54_MAXAC.273</strain>
    </source>
</reference>
<dbReference type="Proteomes" id="UP000808337">
    <property type="component" value="Unassembled WGS sequence"/>
</dbReference>
<dbReference type="InterPro" id="IPR027417">
    <property type="entry name" value="P-loop_NTPase"/>
</dbReference>
<evidence type="ECO:0000313" key="5">
    <source>
        <dbReference type="Proteomes" id="UP000808337"/>
    </source>
</evidence>
<proteinExistence type="predicted"/>
<organism evidence="4 5">
    <name type="scientific">Candidatus Opimibacter skivensis</name>
    <dbReference type="NCBI Taxonomy" id="2982028"/>
    <lineage>
        <taxon>Bacteria</taxon>
        <taxon>Pseudomonadati</taxon>
        <taxon>Bacteroidota</taxon>
        <taxon>Saprospiria</taxon>
        <taxon>Saprospirales</taxon>
        <taxon>Saprospiraceae</taxon>
        <taxon>Candidatus Opimibacter</taxon>
    </lineage>
</organism>
<dbReference type="AlphaFoldDB" id="A0A9D7STK7"/>
<dbReference type="Gene3D" id="3.40.50.300">
    <property type="entry name" value="P-loop containing nucleotide triphosphate hydrolases"/>
    <property type="match status" value="1"/>
</dbReference>
<gene>
    <name evidence="4" type="ORF">IPP15_05150</name>
</gene>
<accession>A0A9D7STK7</accession>
<sequence length="190" mass="21532">MSNQPNLYIIAGCNGAGKTTASFVVLPELLGCREFINADEIAKGISPFNPESVAITSGKIMLERIHFLLEEEVDFGFETTLSSKGLVEIITKAKQFNYRICIVVFWLNTVQLALDRVAERVSEGGHNISNETITRRYARGIRNFKNTYQELVNSWLIIDNSNTHFEIISKFNDGQLTIYNENLFQAFKNQ</sequence>
<dbReference type="GO" id="GO:0016301">
    <property type="term" value="F:kinase activity"/>
    <property type="evidence" value="ECO:0007669"/>
    <property type="project" value="InterPro"/>
</dbReference>
<dbReference type="PANTHER" id="PTHR39206:SF1">
    <property type="entry name" value="SLL8004 PROTEIN"/>
    <property type="match status" value="1"/>
</dbReference>
<feature type="domain" description="Zeta toxin" evidence="3">
    <location>
        <begin position="3"/>
        <end position="162"/>
    </location>
</feature>
<dbReference type="PANTHER" id="PTHR39206">
    <property type="entry name" value="SLL8004 PROTEIN"/>
    <property type="match status" value="1"/>
</dbReference>
<dbReference type="SUPFAM" id="SSF52540">
    <property type="entry name" value="P-loop containing nucleoside triphosphate hydrolases"/>
    <property type="match status" value="1"/>
</dbReference>
<name>A0A9D7STK7_9BACT</name>
<dbReference type="EMBL" id="JADKGY010000001">
    <property type="protein sequence ID" value="MBK9981801.1"/>
    <property type="molecule type" value="Genomic_DNA"/>
</dbReference>
<evidence type="ECO:0000256" key="2">
    <source>
        <dbReference type="ARBA" id="ARBA00022840"/>
    </source>
</evidence>
<evidence type="ECO:0000259" key="3">
    <source>
        <dbReference type="Pfam" id="PF06414"/>
    </source>
</evidence>
<comment type="caution">
    <text evidence="4">The sequence shown here is derived from an EMBL/GenBank/DDBJ whole genome shotgun (WGS) entry which is preliminary data.</text>
</comment>
<protein>
    <submittedName>
        <fullName evidence="4">Zeta toxin family protein</fullName>
    </submittedName>
</protein>
<evidence type="ECO:0000256" key="1">
    <source>
        <dbReference type="ARBA" id="ARBA00022741"/>
    </source>
</evidence>
<dbReference type="Pfam" id="PF06414">
    <property type="entry name" value="Zeta_toxin"/>
    <property type="match status" value="1"/>
</dbReference>
<keyword evidence="1" id="KW-0547">Nucleotide-binding</keyword>
<dbReference type="InterPro" id="IPR010488">
    <property type="entry name" value="Zeta_toxin_domain"/>
</dbReference>